<accession>A0ABW1W9D8</accession>
<dbReference type="InterPro" id="IPR010026">
    <property type="entry name" value="Phage_holin_LL-H"/>
</dbReference>
<dbReference type="Proteomes" id="UP001596267">
    <property type="component" value="Unassembled WGS sequence"/>
</dbReference>
<name>A0ABW1W9D8_9BACL</name>
<evidence type="ECO:0000313" key="3">
    <source>
        <dbReference type="Proteomes" id="UP001596267"/>
    </source>
</evidence>
<keyword evidence="1" id="KW-1133">Transmembrane helix</keyword>
<keyword evidence="1" id="KW-0812">Transmembrane</keyword>
<feature type="transmembrane region" description="Helical" evidence="1">
    <location>
        <begin position="6"/>
        <end position="27"/>
    </location>
</feature>
<comment type="caution">
    <text evidence="2">The sequence shown here is derived from an EMBL/GenBank/DDBJ whole genome shotgun (WGS) entry which is preliminary data.</text>
</comment>
<sequence length="147" mass="15599">MDISNYLDTAIFAVIAALIGTTVKYGFSFAVDLILKSHALTLVKAAESIYNGKGLGVAKYQFVADALVAFAAKFHIKLDAERVKTYIQAAVTDLHAALGVAVDQAKKQIQATVTAAAPQSNTYNVADLQKGIQNALENAKAQQTPKS</sequence>
<keyword evidence="3" id="KW-1185">Reference proteome</keyword>
<protein>
    <submittedName>
        <fullName evidence="2">Phage holin, LLH family</fullName>
    </submittedName>
</protein>
<gene>
    <name evidence="2" type="ORF">ACFP7A_01150</name>
</gene>
<reference evidence="3" key="1">
    <citation type="journal article" date="2019" name="Int. J. Syst. Evol. Microbiol.">
        <title>The Global Catalogue of Microorganisms (GCM) 10K type strain sequencing project: providing services to taxonomists for standard genome sequencing and annotation.</title>
        <authorList>
            <consortium name="The Broad Institute Genomics Platform"/>
            <consortium name="The Broad Institute Genome Sequencing Center for Infectious Disease"/>
            <person name="Wu L."/>
            <person name="Ma J."/>
        </authorList>
    </citation>
    <scope>NUCLEOTIDE SEQUENCE [LARGE SCALE GENOMIC DNA]</scope>
    <source>
        <strain evidence="3">CCUG 42001</strain>
    </source>
</reference>
<evidence type="ECO:0000313" key="2">
    <source>
        <dbReference type="EMBL" id="MFC6385193.1"/>
    </source>
</evidence>
<dbReference type="Pfam" id="PF09682">
    <property type="entry name" value="Phage_holin_6_1"/>
    <property type="match status" value="1"/>
</dbReference>
<organism evidence="2 3">
    <name type="scientific">Sporolactobacillus kofuensis</name>
    <dbReference type="NCBI Taxonomy" id="269672"/>
    <lineage>
        <taxon>Bacteria</taxon>
        <taxon>Bacillati</taxon>
        <taxon>Bacillota</taxon>
        <taxon>Bacilli</taxon>
        <taxon>Bacillales</taxon>
        <taxon>Sporolactobacillaceae</taxon>
        <taxon>Sporolactobacillus</taxon>
    </lineage>
</organism>
<dbReference type="RefSeq" id="WP_253077302.1">
    <property type="nucleotide sequence ID" value="NZ_JAMXWN010000019.1"/>
</dbReference>
<dbReference type="EMBL" id="JBHSTQ010000001">
    <property type="protein sequence ID" value="MFC6385193.1"/>
    <property type="molecule type" value="Genomic_DNA"/>
</dbReference>
<proteinExistence type="predicted"/>
<evidence type="ECO:0000256" key="1">
    <source>
        <dbReference type="SAM" id="Phobius"/>
    </source>
</evidence>
<keyword evidence="1" id="KW-0472">Membrane</keyword>